<feature type="transmembrane region" description="Helical" evidence="1">
    <location>
        <begin position="97"/>
        <end position="115"/>
    </location>
</feature>
<evidence type="ECO:0000313" key="3">
    <source>
        <dbReference type="Proteomes" id="UP000199300"/>
    </source>
</evidence>
<feature type="transmembrane region" description="Helical" evidence="1">
    <location>
        <begin position="30"/>
        <end position="51"/>
    </location>
</feature>
<protein>
    <recommendedName>
        <fullName evidence="4">YesK-like protein</fullName>
    </recommendedName>
</protein>
<name>A0A1H8KKC8_9BACI</name>
<organism evidence="2 3">
    <name type="scientific">Amphibacillus marinus</name>
    <dbReference type="NCBI Taxonomy" id="872970"/>
    <lineage>
        <taxon>Bacteria</taxon>
        <taxon>Bacillati</taxon>
        <taxon>Bacillota</taxon>
        <taxon>Bacilli</taxon>
        <taxon>Bacillales</taxon>
        <taxon>Bacillaceae</taxon>
        <taxon>Amphibacillus</taxon>
    </lineage>
</organism>
<reference evidence="2 3" key="1">
    <citation type="submission" date="2016-10" db="EMBL/GenBank/DDBJ databases">
        <authorList>
            <person name="de Groot N.N."/>
        </authorList>
    </citation>
    <scope>NUCLEOTIDE SEQUENCE [LARGE SCALE GENOMIC DNA]</scope>
    <source>
        <strain evidence="2 3">CGMCC 1.10434</strain>
    </source>
</reference>
<proteinExistence type="predicted"/>
<evidence type="ECO:0000313" key="2">
    <source>
        <dbReference type="EMBL" id="SEN93277.1"/>
    </source>
</evidence>
<gene>
    <name evidence="2" type="ORF">SAMN04488134_102317</name>
</gene>
<sequence>MAAIICFGIFIGMLIFLFTLIITKKSGKIFMAPIVTLYIGVVVIIIGSFKIGGFEGIGFGFLGAIIIAISLIGAVLMLFLFPKINELELKINRLDKCLVFLIPLLLFATIMWTIATNEGYWEIERGFIPASEYITDSYYELTTISEGKKQIYIQLGEGYTGKKLMIERVKTVGSTEVIVEIEDGGEEQLIPFISIGINKIVEPFVVKTIDGQIIESKIEVITK</sequence>
<keyword evidence="3" id="KW-1185">Reference proteome</keyword>
<keyword evidence="1" id="KW-0812">Transmembrane</keyword>
<feature type="transmembrane region" description="Helical" evidence="1">
    <location>
        <begin position="57"/>
        <end position="81"/>
    </location>
</feature>
<evidence type="ECO:0008006" key="4">
    <source>
        <dbReference type="Google" id="ProtNLM"/>
    </source>
</evidence>
<dbReference type="EMBL" id="FODJ01000002">
    <property type="protein sequence ID" value="SEN93277.1"/>
    <property type="molecule type" value="Genomic_DNA"/>
</dbReference>
<evidence type="ECO:0000256" key="1">
    <source>
        <dbReference type="SAM" id="Phobius"/>
    </source>
</evidence>
<dbReference type="Proteomes" id="UP000199300">
    <property type="component" value="Unassembled WGS sequence"/>
</dbReference>
<dbReference type="OrthoDB" id="2720129at2"/>
<dbReference type="STRING" id="872970.SAMN04488134_102317"/>
<accession>A0A1H8KKC8</accession>
<keyword evidence="1" id="KW-0472">Membrane</keyword>
<feature type="transmembrane region" description="Helical" evidence="1">
    <location>
        <begin position="6"/>
        <end position="23"/>
    </location>
</feature>
<dbReference type="AlphaFoldDB" id="A0A1H8KKC8"/>
<keyword evidence="1" id="KW-1133">Transmembrane helix</keyword>
<dbReference type="RefSeq" id="WP_091495654.1">
    <property type="nucleotide sequence ID" value="NZ_FODJ01000002.1"/>
</dbReference>